<evidence type="ECO:0000256" key="3">
    <source>
        <dbReference type="ARBA" id="ARBA00022553"/>
    </source>
</evidence>
<evidence type="ECO:0000256" key="8">
    <source>
        <dbReference type="ARBA" id="ARBA00023012"/>
    </source>
</evidence>
<evidence type="ECO:0000256" key="2">
    <source>
        <dbReference type="ARBA" id="ARBA00012438"/>
    </source>
</evidence>
<protein>
    <recommendedName>
        <fullName evidence="2">histidine kinase</fullName>
        <ecNumber evidence="2">2.7.13.3</ecNumber>
    </recommendedName>
</protein>
<comment type="catalytic activity">
    <reaction evidence="1">
        <text>ATP + protein L-histidine = ADP + protein N-phospho-L-histidine.</text>
        <dbReference type="EC" id="2.7.13.3"/>
    </reaction>
</comment>
<dbReference type="GO" id="GO:0000155">
    <property type="term" value="F:phosphorelay sensor kinase activity"/>
    <property type="evidence" value="ECO:0007669"/>
    <property type="project" value="InterPro"/>
</dbReference>
<dbReference type="InterPro" id="IPR036890">
    <property type="entry name" value="HATPase_C_sf"/>
</dbReference>
<dbReference type="PANTHER" id="PTHR24421">
    <property type="entry name" value="NITRATE/NITRITE SENSOR PROTEIN NARX-RELATED"/>
    <property type="match status" value="1"/>
</dbReference>
<feature type="compositionally biased region" description="Low complexity" evidence="9">
    <location>
        <begin position="13"/>
        <end position="35"/>
    </location>
</feature>
<organism evidence="12 13">
    <name type="scientific">Xylanimonas allomyrinae</name>
    <dbReference type="NCBI Taxonomy" id="2509459"/>
    <lineage>
        <taxon>Bacteria</taxon>
        <taxon>Bacillati</taxon>
        <taxon>Actinomycetota</taxon>
        <taxon>Actinomycetes</taxon>
        <taxon>Micrococcales</taxon>
        <taxon>Promicromonosporaceae</taxon>
        <taxon>Xylanimonas</taxon>
    </lineage>
</organism>
<name>A0A4P6ENF2_9MICO</name>
<evidence type="ECO:0000259" key="11">
    <source>
        <dbReference type="SMART" id="SM00387"/>
    </source>
</evidence>
<keyword evidence="10" id="KW-0812">Transmembrane</keyword>
<keyword evidence="3" id="KW-0597">Phosphoprotein</keyword>
<keyword evidence="7" id="KW-0067">ATP-binding</keyword>
<evidence type="ECO:0000313" key="13">
    <source>
        <dbReference type="Proteomes" id="UP000291758"/>
    </source>
</evidence>
<dbReference type="OrthoDB" id="227596at2"/>
<dbReference type="GO" id="GO:0005524">
    <property type="term" value="F:ATP binding"/>
    <property type="evidence" value="ECO:0007669"/>
    <property type="project" value="UniProtKB-KW"/>
</dbReference>
<evidence type="ECO:0000256" key="7">
    <source>
        <dbReference type="ARBA" id="ARBA00022840"/>
    </source>
</evidence>
<dbReference type="GO" id="GO:0046983">
    <property type="term" value="F:protein dimerization activity"/>
    <property type="evidence" value="ECO:0007669"/>
    <property type="project" value="InterPro"/>
</dbReference>
<keyword evidence="10" id="KW-0472">Membrane</keyword>
<dbReference type="KEGG" id="xyl:ET495_13165"/>
<dbReference type="InterPro" id="IPR011712">
    <property type="entry name" value="Sig_transdc_His_kin_sub3_dim/P"/>
</dbReference>
<keyword evidence="13" id="KW-1185">Reference proteome</keyword>
<dbReference type="InterPro" id="IPR050482">
    <property type="entry name" value="Sensor_HK_TwoCompSys"/>
</dbReference>
<feature type="transmembrane region" description="Helical" evidence="10">
    <location>
        <begin position="69"/>
        <end position="86"/>
    </location>
</feature>
<dbReference type="AlphaFoldDB" id="A0A4P6ENF2"/>
<proteinExistence type="predicted"/>
<dbReference type="Proteomes" id="UP000291758">
    <property type="component" value="Chromosome"/>
</dbReference>
<dbReference type="GO" id="GO:0016020">
    <property type="term" value="C:membrane"/>
    <property type="evidence" value="ECO:0007669"/>
    <property type="project" value="InterPro"/>
</dbReference>
<evidence type="ECO:0000256" key="4">
    <source>
        <dbReference type="ARBA" id="ARBA00022679"/>
    </source>
</evidence>
<dbReference type="InterPro" id="IPR003594">
    <property type="entry name" value="HATPase_dom"/>
</dbReference>
<dbReference type="CDD" id="cd16917">
    <property type="entry name" value="HATPase_UhpB-NarQ-NarX-like"/>
    <property type="match status" value="1"/>
</dbReference>
<gene>
    <name evidence="12" type="ORF">ET495_13165</name>
</gene>
<dbReference type="SMART" id="SM00387">
    <property type="entry name" value="HATPase_c"/>
    <property type="match status" value="1"/>
</dbReference>
<dbReference type="EC" id="2.7.13.3" evidence="2"/>
<feature type="compositionally biased region" description="Basic and acidic residues" evidence="9">
    <location>
        <begin position="39"/>
        <end position="52"/>
    </location>
</feature>
<keyword evidence="8" id="KW-0902">Two-component regulatory system</keyword>
<feature type="domain" description="Histidine kinase/HSP90-like ATPase" evidence="11">
    <location>
        <begin position="349"/>
        <end position="445"/>
    </location>
</feature>
<evidence type="ECO:0000256" key="9">
    <source>
        <dbReference type="SAM" id="MobiDB-lite"/>
    </source>
</evidence>
<dbReference type="Gene3D" id="1.20.5.1930">
    <property type="match status" value="1"/>
</dbReference>
<keyword evidence="10" id="KW-1133">Transmembrane helix</keyword>
<dbReference type="Gene3D" id="3.30.565.10">
    <property type="entry name" value="Histidine kinase-like ATPase, C-terminal domain"/>
    <property type="match status" value="1"/>
</dbReference>
<dbReference type="Pfam" id="PF02518">
    <property type="entry name" value="HATPase_c"/>
    <property type="match status" value="1"/>
</dbReference>
<evidence type="ECO:0000313" key="12">
    <source>
        <dbReference type="EMBL" id="QAY64015.1"/>
    </source>
</evidence>
<reference evidence="12 13" key="1">
    <citation type="submission" date="2019-01" db="EMBL/GenBank/DDBJ databases">
        <title>Genome sequencing of strain 2JSPR-7.</title>
        <authorList>
            <person name="Heo J."/>
            <person name="Kim S.-J."/>
            <person name="Kim J.-S."/>
            <person name="Hong S.-B."/>
            <person name="Kwon S.-W."/>
        </authorList>
    </citation>
    <scope>NUCLEOTIDE SEQUENCE [LARGE SCALE GENOMIC DNA]</scope>
    <source>
        <strain evidence="12 13">2JSPR-7</strain>
    </source>
</reference>
<evidence type="ECO:0000256" key="6">
    <source>
        <dbReference type="ARBA" id="ARBA00022777"/>
    </source>
</evidence>
<keyword evidence="6 12" id="KW-0418">Kinase</keyword>
<dbReference type="PANTHER" id="PTHR24421:SF10">
    <property type="entry name" value="NITRATE_NITRITE SENSOR PROTEIN NARQ"/>
    <property type="match status" value="1"/>
</dbReference>
<feature type="region of interest" description="Disordered" evidence="9">
    <location>
        <begin position="1"/>
        <end position="52"/>
    </location>
</feature>
<feature type="transmembrane region" description="Helical" evidence="10">
    <location>
        <begin position="162"/>
        <end position="181"/>
    </location>
</feature>
<dbReference type="EMBL" id="CP035495">
    <property type="protein sequence ID" value="QAY64015.1"/>
    <property type="molecule type" value="Genomic_DNA"/>
</dbReference>
<sequence length="450" mass="47179">MLPAPTSCLARLPSSSWSPGSWWSSARAPSWSRGATCDGGRRSVDPSRDAGRTVRPVSWTTARVGRGELILAAALAVVFLVLPLVLRPYAPAIGSPTWVDVVLTVVSATALTQLRRHPAGTLAITAAATYTGIVSGHVVNLAQVAMSVAVFGYALARPPRKAIIAAGAATVIFEGLALATAFASDGLLRREDVVLWLWTLTAIAIAIRSRRDTVAALTDRAVRAEQGREEAARRRVAEERLRIARELHDVMAHHVSAISVQAGMAEHMLGRDEQVVADAVRNIRTSAKTVLGELHSVLAVLRRDGAAVDAVTAPVRGLDDVAALVEAVRADGTSVHLHLGPVPTTLPPDVDLAAFRVVQEALTNARKHAPGAPVTVTITCRGDLEITVTNPRAETAPRSTADAVPGSGLGLVGMRERVTGAGGTLDARPTPDGGFAVVAHLPTSTKERPA</sequence>
<feature type="transmembrane region" description="Helical" evidence="10">
    <location>
        <begin position="134"/>
        <end position="155"/>
    </location>
</feature>
<evidence type="ECO:0000256" key="10">
    <source>
        <dbReference type="SAM" id="Phobius"/>
    </source>
</evidence>
<evidence type="ECO:0000256" key="5">
    <source>
        <dbReference type="ARBA" id="ARBA00022741"/>
    </source>
</evidence>
<keyword evidence="5" id="KW-0547">Nucleotide-binding</keyword>
<evidence type="ECO:0000256" key="1">
    <source>
        <dbReference type="ARBA" id="ARBA00000085"/>
    </source>
</evidence>
<dbReference type="SUPFAM" id="SSF55874">
    <property type="entry name" value="ATPase domain of HSP90 chaperone/DNA topoisomerase II/histidine kinase"/>
    <property type="match status" value="1"/>
</dbReference>
<accession>A0A4P6ENF2</accession>
<dbReference type="Pfam" id="PF07730">
    <property type="entry name" value="HisKA_3"/>
    <property type="match status" value="1"/>
</dbReference>
<keyword evidence="4" id="KW-0808">Transferase</keyword>